<proteinExistence type="predicted"/>
<comment type="caution">
    <text evidence="3">The sequence shown here is derived from an EMBL/GenBank/DDBJ whole genome shotgun (WGS) entry which is preliminary data.</text>
</comment>
<keyword evidence="5" id="KW-1185">Reference proteome</keyword>
<dbReference type="PANTHER" id="PTHR33327">
    <property type="entry name" value="ENDONUCLEASE"/>
    <property type="match status" value="1"/>
</dbReference>
<accession>A0AAD7YKS7</accession>
<feature type="compositionally biased region" description="Low complexity" evidence="1">
    <location>
        <begin position="222"/>
        <end position="234"/>
    </location>
</feature>
<gene>
    <name evidence="3" type="ORF">PYW07_005886</name>
    <name evidence="4" type="ORF">PYW07_016154</name>
</gene>
<dbReference type="Proteomes" id="UP001231518">
    <property type="component" value="Chromosome 18"/>
</dbReference>
<evidence type="ECO:0000259" key="2">
    <source>
        <dbReference type="Pfam" id="PF23055"/>
    </source>
</evidence>
<dbReference type="PANTHER" id="PTHR33327:SF3">
    <property type="entry name" value="RNA-DIRECTED DNA POLYMERASE"/>
    <property type="match status" value="1"/>
</dbReference>
<dbReference type="EMBL" id="JARGEI010000016">
    <property type="protein sequence ID" value="KAJ8717956.1"/>
    <property type="molecule type" value="Genomic_DNA"/>
</dbReference>
<name>A0AAD7YKS7_MYTSE</name>
<dbReference type="AlphaFoldDB" id="A0AAD7YKS7"/>
<feature type="region of interest" description="Disordered" evidence="1">
    <location>
        <begin position="206"/>
        <end position="242"/>
    </location>
</feature>
<protein>
    <recommendedName>
        <fullName evidence="2">DUF7041 domain-containing protein</fullName>
    </recommendedName>
</protein>
<dbReference type="Pfam" id="PF23055">
    <property type="entry name" value="DUF7041"/>
    <property type="match status" value="1"/>
</dbReference>
<dbReference type="EMBL" id="JARGEI010000010">
    <property type="protein sequence ID" value="KAJ8725196.1"/>
    <property type="molecule type" value="Genomic_DNA"/>
</dbReference>
<evidence type="ECO:0000313" key="3">
    <source>
        <dbReference type="EMBL" id="KAJ8717956.1"/>
    </source>
</evidence>
<reference evidence="3" key="1">
    <citation type="submission" date="2023-03" db="EMBL/GenBank/DDBJ databases">
        <title>Chromosome-level genomes of two armyworms, Mythimna separata and Mythimna loreyi, provide insights into the biosynthesis and reception of sex pheromones.</title>
        <authorList>
            <person name="Zhao H."/>
        </authorList>
    </citation>
    <scope>NUCLEOTIDE SEQUENCE</scope>
    <source>
        <strain evidence="3">BeijingLab</strain>
        <tissue evidence="3">Pupa</tissue>
    </source>
</reference>
<evidence type="ECO:0000313" key="5">
    <source>
        <dbReference type="Proteomes" id="UP001231518"/>
    </source>
</evidence>
<organism evidence="3 5">
    <name type="scientific">Mythimna separata</name>
    <name type="common">Oriental armyworm</name>
    <name type="synonym">Pseudaletia separata</name>
    <dbReference type="NCBI Taxonomy" id="271217"/>
    <lineage>
        <taxon>Eukaryota</taxon>
        <taxon>Metazoa</taxon>
        <taxon>Ecdysozoa</taxon>
        <taxon>Arthropoda</taxon>
        <taxon>Hexapoda</taxon>
        <taxon>Insecta</taxon>
        <taxon>Pterygota</taxon>
        <taxon>Neoptera</taxon>
        <taxon>Endopterygota</taxon>
        <taxon>Lepidoptera</taxon>
        <taxon>Glossata</taxon>
        <taxon>Ditrysia</taxon>
        <taxon>Noctuoidea</taxon>
        <taxon>Noctuidae</taxon>
        <taxon>Noctuinae</taxon>
        <taxon>Hadenini</taxon>
        <taxon>Mythimna</taxon>
    </lineage>
</organism>
<sequence>MAKSTSEPTADLAAITLTSKIPEFWLDSPRVWFYRIEAMLAPQKLSDDSRFDIVVSKLSKEAIQQVTDLLMDPPEGKKFETLKTRLLAIYEESKNRQLQKLISEMDLGDQKPSQLLRRMRELAKEKIPDDTLRMLWQGHLPSTVRAVLAVTDSKDLDNLAIVADNVFETSRAAHVSEVNQQQPSTSKETDLIMAEIAKLTLKVEQLEKSNSRSRPQQRNWNRSRSASRTGSRARSSPRRTPESPDWLCFYHHRFRAKARKCNEPCSWKSSSEN</sequence>
<dbReference type="InterPro" id="IPR055469">
    <property type="entry name" value="DUF7041"/>
</dbReference>
<feature type="domain" description="DUF7041" evidence="2">
    <location>
        <begin position="21"/>
        <end position="102"/>
    </location>
</feature>
<evidence type="ECO:0000313" key="4">
    <source>
        <dbReference type="EMBL" id="KAJ8725196.1"/>
    </source>
</evidence>
<evidence type="ECO:0000256" key="1">
    <source>
        <dbReference type="SAM" id="MobiDB-lite"/>
    </source>
</evidence>
<dbReference type="Proteomes" id="UP001231518">
    <property type="component" value="Chromosome 7"/>
</dbReference>